<name>A0A1E7L6Y0_9ACTN</name>
<evidence type="ECO:0000256" key="1">
    <source>
        <dbReference type="SAM" id="MobiDB-lite"/>
    </source>
</evidence>
<feature type="region of interest" description="Disordered" evidence="1">
    <location>
        <begin position="1"/>
        <end position="64"/>
    </location>
</feature>
<organism evidence="2 3">
    <name type="scientific">Streptomyces nanshensis</name>
    <dbReference type="NCBI Taxonomy" id="518642"/>
    <lineage>
        <taxon>Bacteria</taxon>
        <taxon>Bacillati</taxon>
        <taxon>Actinomycetota</taxon>
        <taxon>Actinomycetes</taxon>
        <taxon>Kitasatosporales</taxon>
        <taxon>Streptomycetaceae</taxon>
        <taxon>Streptomyces</taxon>
    </lineage>
</organism>
<reference evidence="2 3" key="1">
    <citation type="journal article" date="2016" name="Front. Microbiol.">
        <title>Comparative Genomics Analysis of Streptomyces Species Reveals Their Adaptation to the Marine Environment and Their Diversity at the Genomic Level.</title>
        <authorList>
            <person name="Tian X."/>
            <person name="Zhang Z."/>
            <person name="Yang T."/>
            <person name="Chen M."/>
            <person name="Li J."/>
            <person name="Chen F."/>
            <person name="Yang J."/>
            <person name="Li W."/>
            <person name="Zhang B."/>
            <person name="Zhang Z."/>
            <person name="Wu J."/>
            <person name="Zhang C."/>
            <person name="Long L."/>
            <person name="Xiao J."/>
        </authorList>
    </citation>
    <scope>NUCLEOTIDE SEQUENCE [LARGE SCALE GENOMIC DNA]</scope>
    <source>
        <strain evidence="2 3">SCSIO 10429</strain>
    </source>
</reference>
<dbReference type="Proteomes" id="UP000176005">
    <property type="component" value="Unassembled WGS sequence"/>
</dbReference>
<evidence type="ECO:0000313" key="3">
    <source>
        <dbReference type="Proteomes" id="UP000176005"/>
    </source>
</evidence>
<dbReference type="RefSeq" id="WP_070016526.1">
    <property type="nucleotide sequence ID" value="NZ_LJGW01000168.1"/>
</dbReference>
<dbReference type="EMBL" id="LJGW01000168">
    <property type="protein sequence ID" value="OEV11956.1"/>
    <property type="molecule type" value="Genomic_DNA"/>
</dbReference>
<proteinExistence type="predicted"/>
<comment type="caution">
    <text evidence="2">The sequence shown here is derived from an EMBL/GenBank/DDBJ whole genome shotgun (WGS) entry which is preliminary data.</text>
</comment>
<keyword evidence="3" id="KW-1185">Reference proteome</keyword>
<sequence length="64" mass="6225">MTGVSMRALLASRAAAEAVSTPPSEPSDVNGPAADGSSGAEPGDEARTSRDASGPRSQPGQDAA</sequence>
<accession>A0A1E7L6Y0</accession>
<feature type="compositionally biased region" description="Polar residues" evidence="1">
    <location>
        <begin position="55"/>
        <end position="64"/>
    </location>
</feature>
<protein>
    <submittedName>
        <fullName evidence="2">Uncharacterized protein</fullName>
    </submittedName>
</protein>
<gene>
    <name evidence="2" type="ORF">AN218_10515</name>
</gene>
<evidence type="ECO:0000313" key="2">
    <source>
        <dbReference type="EMBL" id="OEV11956.1"/>
    </source>
</evidence>
<feature type="compositionally biased region" description="Low complexity" evidence="1">
    <location>
        <begin position="7"/>
        <end position="18"/>
    </location>
</feature>
<dbReference type="AlphaFoldDB" id="A0A1E7L6Y0"/>